<dbReference type="FunFam" id="3.30.70.330:FF:000035">
    <property type="entry name" value="60S ribosomal protein L23a"/>
    <property type="match status" value="1"/>
</dbReference>
<dbReference type="PROSITE" id="PS00050">
    <property type="entry name" value="RIBOSOMAL_L23"/>
    <property type="match status" value="1"/>
</dbReference>
<dbReference type="HAMAP" id="MF_01369_A">
    <property type="entry name" value="Ribosomal_uL23_A"/>
    <property type="match status" value="1"/>
</dbReference>
<feature type="domain" description="Large ribosomal subunit protein uL23 N-terminal" evidence="7">
    <location>
        <begin position="37"/>
        <end position="86"/>
    </location>
</feature>
<evidence type="ECO:0000313" key="9">
    <source>
        <dbReference type="Proteomes" id="UP000318582"/>
    </source>
</evidence>
<evidence type="ECO:0000256" key="3">
    <source>
        <dbReference type="ARBA" id="ARBA00022884"/>
    </source>
</evidence>
<evidence type="ECO:0000259" key="7">
    <source>
        <dbReference type="Pfam" id="PF03939"/>
    </source>
</evidence>
<sequence>MTKNVGEPMIFVTSRHYPNVPSGCAISYDSASTTTAAVKAQSAKKAALKGTNGKRVTKIRTKTHFYRPKTLKLARAPKYPRRSVPRTPELDSYKIVQFPLNTESAMKKIEENNTLVFICDVRSNKRQIKDAVKRLYDVEAAKINTLIRPDGKKKAYVRLAADIDALDVANKIGFI</sequence>
<comment type="caution">
    <text evidence="8">The sequence shown here is derived from an EMBL/GenBank/DDBJ whole genome shotgun (WGS) entry which is preliminary data.</text>
</comment>
<keyword evidence="2" id="KW-0699">rRNA-binding</keyword>
<keyword evidence="3" id="KW-0694">RNA-binding</keyword>
<dbReference type="GO" id="GO:1990904">
    <property type="term" value="C:ribonucleoprotein complex"/>
    <property type="evidence" value="ECO:0007669"/>
    <property type="project" value="UniProtKB-KW"/>
</dbReference>
<dbReference type="STRING" id="109895.A0A507EGM6"/>
<dbReference type="InterPro" id="IPR012678">
    <property type="entry name" value="Ribosomal_uL23/eL15/eS24_sf"/>
</dbReference>
<dbReference type="Gene3D" id="3.30.70.330">
    <property type="match status" value="1"/>
</dbReference>
<dbReference type="SUPFAM" id="SSF54189">
    <property type="entry name" value="Ribosomal proteins S24e, L23 and L15e"/>
    <property type="match status" value="1"/>
</dbReference>
<dbReference type="InterPro" id="IPR012677">
    <property type="entry name" value="Nucleotide-bd_a/b_plait_sf"/>
</dbReference>
<keyword evidence="5 6" id="KW-0687">Ribonucleoprotein</keyword>
<dbReference type="GO" id="GO:0003735">
    <property type="term" value="F:structural constituent of ribosome"/>
    <property type="evidence" value="ECO:0007669"/>
    <property type="project" value="InterPro"/>
</dbReference>
<evidence type="ECO:0000256" key="5">
    <source>
        <dbReference type="ARBA" id="ARBA00023274"/>
    </source>
</evidence>
<keyword evidence="4 6" id="KW-0689">Ribosomal protein</keyword>
<comment type="similarity">
    <text evidence="1 6">Belongs to the universal ribosomal protein uL23 family.</text>
</comment>
<dbReference type="InterPro" id="IPR013025">
    <property type="entry name" value="Ribosomal_uL23-like"/>
</dbReference>
<evidence type="ECO:0000313" key="8">
    <source>
        <dbReference type="EMBL" id="TPX62994.1"/>
    </source>
</evidence>
<name>A0A507EGM6_9FUNG</name>
<dbReference type="GO" id="GO:0006412">
    <property type="term" value="P:translation"/>
    <property type="evidence" value="ECO:0007669"/>
    <property type="project" value="InterPro"/>
</dbReference>
<dbReference type="GO" id="GO:0005840">
    <property type="term" value="C:ribosome"/>
    <property type="evidence" value="ECO:0007669"/>
    <property type="project" value="UniProtKB-KW"/>
</dbReference>
<dbReference type="AlphaFoldDB" id="A0A507EGM6"/>
<keyword evidence="9" id="KW-1185">Reference proteome</keyword>
<dbReference type="GO" id="GO:0019843">
    <property type="term" value="F:rRNA binding"/>
    <property type="evidence" value="ECO:0007669"/>
    <property type="project" value="UniProtKB-KW"/>
</dbReference>
<evidence type="ECO:0000256" key="2">
    <source>
        <dbReference type="ARBA" id="ARBA00022730"/>
    </source>
</evidence>
<evidence type="ECO:0000256" key="4">
    <source>
        <dbReference type="ARBA" id="ARBA00022980"/>
    </source>
</evidence>
<dbReference type="NCBIfam" id="NF011118">
    <property type="entry name" value="PRK14548.1"/>
    <property type="match status" value="1"/>
</dbReference>
<dbReference type="InterPro" id="IPR001014">
    <property type="entry name" value="Ribosomal_uL23_CS"/>
</dbReference>
<dbReference type="Proteomes" id="UP000318582">
    <property type="component" value="Unassembled WGS sequence"/>
</dbReference>
<evidence type="ECO:0000256" key="6">
    <source>
        <dbReference type="RuleBase" id="RU003934"/>
    </source>
</evidence>
<protein>
    <recommendedName>
        <fullName evidence="7">Large ribosomal subunit protein uL23 N-terminal domain-containing protein</fullName>
    </recommendedName>
</protein>
<reference evidence="8 9" key="1">
    <citation type="journal article" date="2019" name="Sci. Rep.">
        <title>Comparative genomics of chytrid fungi reveal insights into the obligate biotrophic and pathogenic lifestyle of Synchytrium endobioticum.</title>
        <authorList>
            <person name="van de Vossenberg B.T.L.H."/>
            <person name="Warris S."/>
            <person name="Nguyen H.D.T."/>
            <person name="van Gent-Pelzer M.P.E."/>
            <person name="Joly D.L."/>
            <person name="van de Geest H.C."/>
            <person name="Bonants P.J.M."/>
            <person name="Smith D.S."/>
            <person name="Levesque C.A."/>
            <person name="van der Lee T.A.J."/>
        </authorList>
    </citation>
    <scope>NUCLEOTIDE SEQUENCE [LARGE SCALE GENOMIC DNA]</scope>
    <source>
        <strain evidence="8 9">CBS 809.83</strain>
    </source>
</reference>
<dbReference type="Pfam" id="PF00276">
    <property type="entry name" value="Ribosomal_L23"/>
    <property type="match status" value="1"/>
</dbReference>
<dbReference type="Pfam" id="PF03939">
    <property type="entry name" value="Ribosomal_L23eN"/>
    <property type="match status" value="1"/>
</dbReference>
<dbReference type="PANTHER" id="PTHR11620">
    <property type="entry name" value="60S RIBOSOMAL PROTEIN L23A"/>
    <property type="match status" value="1"/>
</dbReference>
<dbReference type="EMBL" id="QEAQ01000001">
    <property type="protein sequence ID" value="TPX62994.1"/>
    <property type="molecule type" value="Genomic_DNA"/>
</dbReference>
<gene>
    <name evidence="8" type="ORF">PhCBS80983_g00159</name>
</gene>
<accession>A0A507EGM6</accession>
<proteinExistence type="inferred from homology"/>
<organism evidence="8 9">
    <name type="scientific">Powellomyces hirtus</name>
    <dbReference type="NCBI Taxonomy" id="109895"/>
    <lineage>
        <taxon>Eukaryota</taxon>
        <taxon>Fungi</taxon>
        <taxon>Fungi incertae sedis</taxon>
        <taxon>Chytridiomycota</taxon>
        <taxon>Chytridiomycota incertae sedis</taxon>
        <taxon>Chytridiomycetes</taxon>
        <taxon>Spizellomycetales</taxon>
        <taxon>Powellomycetaceae</taxon>
        <taxon>Powellomyces</taxon>
    </lineage>
</organism>
<dbReference type="InterPro" id="IPR005633">
    <property type="entry name" value="Ribosomal_uL23_N"/>
</dbReference>
<evidence type="ECO:0000256" key="1">
    <source>
        <dbReference type="ARBA" id="ARBA00006700"/>
    </source>
</evidence>